<organism evidence="1">
    <name type="scientific">gut metagenome</name>
    <dbReference type="NCBI Taxonomy" id="749906"/>
    <lineage>
        <taxon>unclassified sequences</taxon>
        <taxon>metagenomes</taxon>
        <taxon>organismal metagenomes</taxon>
    </lineage>
</organism>
<dbReference type="EMBL" id="AMCI01000365">
    <property type="protein sequence ID" value="EJX09554.1"/>
    <property type="molecule type" value="Genomic_DNA"/>
</dbReference>
<comment type="caution">
    <text evidence="1">The sequence shown here is derived from an EMBL/GenBank/DDBJ whole genome shotgun (WGS) entry which is preliminary data.</text>
</comment>
<gene>
    <name evidence="1" type="ORF">EVA_02336</name>
</gene>
<reference evidence="1" key="1">
    <citation type="journal article" date="2012" name="PLoS ONE">
        <title>Gene sets for utilization of primary and secondary nutrition supplies in the distal gut of endangered iberian lynx.</title>
        <authorList>
            <person name="Alcaide M."/>
            <person name="Messina E."/>
            <person name="Richter M."/>
            <person name="Bargiela R."/>
            <person name="Peplies J."/>
            <person name="Huws S.A."/>
            <person name="Newbold C.J."/>
            <person name="Golyshin P.N."/>
            <person name="Simon M.A."/>
            <person name="Lopez G."/>
            <person name="Yakimov M.M."/>
            <person name="Ferrer M."/>
        </authorList>
    </citation>
    <scope>NUCLEOTIDE SEQUENCE</scope>
</reference>
<protein>
    <submittedName>
        <fullName evidence="1">Uncharacterized protein</fullName>
    </submittedName>
</protein>
<name>J9GPD0_9ZZZZ</name>
<dbReference type="AlphaFoldDB" id="J9GPD0"/>
<sequence>MTIAIELTIAFTTLLVEYEYLFTLYEWRYYFAYYLSAFYCRKTYCYFAIVVNQQYLFKFNSLATFRILDVVYEELLAFFCLELLTVNLYDCVHFI</sequence>
<accession>J9GPD0</accession>
<proteinExistence type="predicted"/>
<evidence type="ECO:0000313" key="1">
    <source>
        <dbReference type="EMBL" id="EJX09554.1"/>
    </source>
</evidence>